<evidence type="ECO:0000256" key="6">
    <source>
        <dbReference type="RuleBase" id="RU004468"/>
    </source>
</evidence>
<reference evidence="7 8" key="1">
    <citation type="submission" date="2015-01" db="EMBL/GenBank/DDBJ databases">
        <title>Comparative genomics of the lactic acid bacteria isolated from the honey bee gut.</title>
        <authorList>
            <person name="Ellegaard K.M."/>
            <person name="Tamarit D."/>
            <person name="Javelind E."/>
            <person name="Olofsson T."/>
            <person name="Andersson S.G."/>
            <person name="Vasquez A."/>
        </authorList>
    </citation>
    <scope>NUCLEOTIDE SEQUENCE [LARGE SCALE GENOMIC DNA]</scope>
    <source>
        <strain evidence="7 8">Hma11</strain>
    </source>
</reference>
<dbReference type="PROSITE" id="PS00572">
    <property type="entry name" value="GLYCOSYL_HYDROL_F1_1"/>
    <property type="match status" value="1"/>
</dbReference>
<keyword evidence="2 6" id="KW-0378">Hydrolase</keyword>
<sequence length="474" mass="54846">MINKDFLWGGAVAANQYEGAWDAGGKGISVTDVMTKGDVNTPRKITAGVLPNEEYPNHFGIDFYHHYKEEIKLFAEMGFKCFRLSIAWSRIFPHGDEEKPNEEGLAFYDNVFDECLKYGIQPVVTLSHFEMPYYLADHYGGWRDRRVIDFFLRYAKVCFERYHEKVKYWMTFNEINNLIDTDNPFNAWTGAGVLYKEDENPEQTMYQISHYQFVASSLAVQEAKKIDSKLQIGCMLHLGPLYPASCKPLDQIASLKAMDRRFFFSDVQIRGTYPSYTKKLWERKNIKLDITQEDLANLKKGTVDFLGFSYYKSTIAEYNAQADFLEKPNPYVSKSDWGWAIDPVGLRYILNVAYERYQKPLFIVENGFGAYDKLENGSVNDDYRINYLQSHVVQMLKAIELDGVDVIGYTPWAAIDIISASTGEIEKRYGFIYVNLDEVKQGTAGVYRKQSFEWYKNIIKTNGECLKDQVRVEK</sequence>
<evidence type="ECO:0000256" key="1">
    <source>
        <dbReference type="ARBA" id="ARBA00010838"/>
    </source>
</evidence>
<dbReference type="PANTHER" id="PTHR10353:SF122">
    <property type="entry name" value="6-PHOSPHO-BETA-GLUCOSIDASE ASCB-RELATED"/>
    <property type="match status" value="1"/>
</dbReference>
<dbReference type="Proteomes" id="UP000033682">
    <property type="component" value="Unassembled WGS sequence"/>
</dbReference>
<evidence type="ECO:0000256" key="3">
    <source>
        <dbReference type="ARBA" id="ARBA00023295"/>
    </source>
</evidence>
<dbReference type="SUPFAM" id="SSF51445">
    <property type="entry name" value="(Trans)glycosidases"/>
    <property type="match status" value="1"/>
</dbReference>
<dbReference type="PROSITE" id="PS00653">
    <property type="entry name" value="GLYCOSYL_HYDROL_F1_2"/>
    <property type="match status" value="1"/>
</dbReference>
<proteinExistence type="inferred from homology"/>
<feature type="active site" description="Nucleophile" evidence="4">
    <location>
        <position position="365"/>
    </location>
</feature>
<keyword evidence="8" id="KW-1185">Reference proteome</keyword>
<dbReference type="RefSeq" id="WP_046307360.1">
    <property type="nucleotide sequence ID" value="NZ_KQ034000.1"/>
</dbReference>
<dbReference type="GO" id="GO:0005829">
    <property type="term" value="C:cytosol"/>
    <property type="evidence" value="ECO:0007669"/>
    <property type="project" value="TreeGrafter"/>
</dbReference>
<dbReference type="InterPro" id="IPR017853">
    <property type="entry name" value="GH"/>
</dbReference>
<dbReference type="PRINTS" id="PR00131">
    <property type="entry name" value="GLHYDRLASE1"/>
</dbReference>
<dbReference type="Gene3D" id="3.20.20.80">
    <property type="entry name" value="Glycosidases"/>
    <property type="match status" value="1"/>
</dbReference>
<dbReference type="NCBIfam" id="NF007154">
    <property type="entry name" value="PRK09589.1"/>
    <property type="match status" value="1"/>
</dbReference>
<evidence type="ECO:0000256" key="5">
    <source>
        <dbReference type="RuleBase" id="RU003690"/>
    </source>
</evidence>
<dbReference type="Pfam" id="PF00232">
    <property type="entry name" value="Glyco_hydro_1"/>
    <property type="match status" value="1"/>
</dbReference>
<dbReference type="FunFam" id="3.20.20.80:FF:000004">
    <property type="entry name" value="Beta-glucosidase 6-phospho-beta-glucosidase"/>
    <property type="match status" value="1"/>
</dbReference>
<evidence type="ECO:0000313" key="8">
    <source>
        <dbReference type="Proteomes" id="UP000033682"/>
    </source>
</evidence>
<keyword evidence="3 6" id="KW-0326">Glycosidase</keyword>
<comment type="caution">
    <text evidence="7">The sequence shown here is derived from an EMBL/GenBank/DDBJ whole genome shotgun (WGS) entry which is preliminary data.</text>
</comment>
<dbReference type="AlphaFoldDB" id="A0A0F4LTK4"/>
<dbReference type="PATRIC" id="fig|303541.3.peg.1137"/>
<dbReference type="InterPro" id="IPR018120">
    <property type="entry name" value="Glyco_hydro_1_AS"/>
</dbReference>
<organism evidence="7 8">
    <name type="scientific">Lactobacillus apis</name>
    <dbReference type="NCBI Taxonomy" id="303541"/>
    <lineage>
        <taxon>Bacteria</taxon>
        <taxon>Bacillati</taxon>
        <taxon>Bacillota</taxon>
        <taxon>Bacilli</taxon>
        <taxon>Lactobacillales</taxon>
        <taxon>Lactobacillaceae</taxon>
        <taxon>Lactobacillus</taxon>
    </lineage>
</organism>
<dbReference type="InterPro" id="IPR033132">
    <property type="entry name" value="GH_1_N_CS"/>
</dbReference>
<dbReference type="GO" id="GO:0016052">
    <property type="term" value="P:carbohydrate catabolic process"/>
    <property type="evidence" value="ECO:0007669"/>
    <property type="project" value="TreeGrafter"/>
</dbReference>
<dbReference type="EMBL" id="JXLG01000005">
    <property type="protein sequence ID" value="KJY61683.1"/>
    <property type="molecule type" value="Genomic_DNA"/>
</dbReference>
<evidence type="ECO:0000256" key="2">
    <source>
        <dbReference type="ARBA" id="ARBA00022801"/>
    </source>
</evidence>
<evidence type="ECO:0000256" key="4">
    <source>
        <dbReference type="PROSITE-ProRule" id="PRU10055"/>
    </source>
</evidence>
<dbReference type="HOGENOM" id="CLU_001859_0_2_9"/>
<evidence type="ECO:0000313" key="7">
    <source>
        <dbReference type="EMBL" id="KJY61683.1"/>
    </source>
</evidence>
<accession>A0A0F4LTK4</accession>
<dbReference type="InterPro" id="IPR001360">
    <property type="entry name" value="Glyco_hydro_1"/>
</dbReference>
<comment type="similarity">
    <text evidence="1 5">Belongs to the glycosyl hydrolase 1 family.</text>
</comment>
<gene>
    <name evidence="7" type="ORF">JF72_09790</name>
</gene>
<dbReference type="GO" id="GO:0008422">
    <property type="term" value="F:beta-glucosidase activity"/>
    <property type="evidence" value="ECO:0007669"/>
    <property type="project" value="TreeGrafter"/>
</dbReference>
<protein>
    <submittedName>
        <fullName evidence="7">6-phospho-beta-glucosidase</fullName>
    </submittedName>
</protein>
<name>A0A0F4LTK4_9LACO</name>
<dbReference type="PANTHER" id="PTHR10353">
    <property type="entry name" value="GLYCOSYL HYDROLASE"/>
    <property type="match status" value="1"/>
</dbReference>
<dbReference type="STRING" id="303541.JF72_09790"/>